<dbReference type="NCBIfam" id="NF005298">
    <property type="entry name" value="PRK06826.1"/>
    <property type="match status" value="1"/>
</dbReference>
<proteinExistence type="predicted"/>
<feature type="region of interest" description="Disordered" evidence="9">
    <location>
        <begin position="995"/>
        <end position="1020"/>
    </location>
</feature>
<evidence type="ECO:0000256" key="4">
    <source>
        <dbReference type="ARBA" id="ARBA00022679"/>
    </source>
</evidence>
<dbReference type="InterPro" id="IPR016195">
    <property type="entry name" value="Pol/histidinol_Pase-like"/>
</dbReference>
<dbReference type="InterPro" id="IPR011708">
    <property type="entry name" value="DNA_pol3_alpha_NTPase_dom"/>
</dbReference>
<dbReference type="Pfam" id="PF01336">
    <property type="entry name" value="tRNA_anti-codon"/>
    <property type="match status" value="1"/>
</dbReference>
<dbReference type="EMBL" id="MGDB01000007">
    <property type="protein sequence ID" value="OGL43269.1"/>
    <property type="molecule type" value="Genomic_DNA"/>
</dbReference>
<name>A0A1F7RNY7_9BACT</name>
<dbReference type="Pfam" id="PF17657">
    <property type="entry name" value="DNA_pol3_finger"/>
    <property type="match status" value="1"/>
</dbReference>
<reference evidence="11 12" key="1">
    <citation type="journal article" date="2016" name="Nat. Commun.">
        <title>Thousands of microbial genomes shed light on interconnected biogeochemical processes in an aquifer system.</title>
        <authorList>
            <person name="Anantharaman K."/>
            <person name="Brown C.T."/>
            <person name="Hug L.A."/>
            <person name="Sharon I."/>
            <person name="Castelle C.J."/>
            <person name="Probst A.J."/>
            <person name="Thomas B.C."/>
            <person name="Singh A."/>
            <person name="Wilkins M.J."/>
            <person name="Karaoz U."/>
            <person name="Brodie E.L."/>
            <person name="Williams K.H."/>
            <person name="Hubbard S.S."/>
            <person name="Banfield J.F."/>
        </authorList>
    </citation>
    <scope>NUCLEOTIDE SEQUENCE [LARGE SCALE GENOMIC DNA]</scope>
</reference>
<dbReference type="InterPro" id="IPR040982">
    <property type="entry name" value="DNA_pol3_finger"/>
</dbReference>
<dbReference type="NCBIfam" id="NF004226">
    <property type="entry name" value="PRK05673.1"/>
    <property type="match status" value="1"/>
</dbReference>
<evidence type="ECO:0000313" key="12">
    <source>
        <dbReference type="Proteomes" id="UP000178526"/>
    </source>
</evidence>
<dbReference type="InterPro" id="IPR041931">
    <property type="entry name" value="DNA_pol3_alpha_thumb_dom"/>
</dbReference>
<keyword evidence="5" id="KW-0548">Nucleotidyltransferase</keyword>
<dbReference type="EC" id="2.7.7.7" evidence="2"/>
<keyword evidence="6" id="KW-0235">DNA replication</keyword>
<comment type="catalytic activity">
    <reaction evidence="8">
        <text>DNA(n) + a 2'-deoxyribonucleoside 5'-triphosphate = DNA(n+1) + diphosphate</text>
        <dbReference type="Rhea" id="RHEA:22508"/>
        <dbReference type="Rhea" id="RHEA-COMP:17339"/>
        <dbReference type="Rhea" id="RHEA-COMP:17340"/>
        <dbReference type="ChEBI" id="CHEBI:33019"/>
        <dbReference type="ChEBI" id="CHEBI:61560"/>
        <dbReference type="ChEBI" id="CHEBI:173112"/>
        <dbReference type="EC" id="2.7.7.7"/>
    </reaction>
</comment>
<keyword evidence="4" id="KW-0808">Transferase</keyword>
<keyword evidence="7" id="KW-0239">DNA-directed DNA polymerase</keyword>
<sequence length="1191" mass="134424">MNNSDFVHLHVHTQYSLLDGALKIKDALKKAGEFKMPALAITDHGNMFGAIQFYKEALQIGIKPILGCEVYIAPGSRLEKSTPRGIAEASFHFVLLVKNLTGYHNLIKLVSKSYLEGFYYRPRIDKELLAKYSSGLIGLSACLKGEIPSLLSREKFEDACKVAEFYRSIFDKNDFYIEIQDNGIEAQKTVNKRLIELAGRLSLPVVATNDCHYLSKSHVLAHEVLLCVGTGKNLSDTKRLTFSSDQFYFKSPDEMRNSFKDIPEAIHNTLKIAEKCDLKIEFDKSYLPVYQSPEGLSLDDYLIKLAKDGLEKRLEKLKAETGEKDFEKVFLSYRNRLDDELRIITEMNFAGYFLIVWDFIKYAREQKIPVGPGRGSAAGSVAAYALNITDVDPIKYGLIFERFLNPERKNMPDIDTDICKDRRDEVIKYVKNKYGKDNVGQIITFGQLMAKAVVRDVGRVLGMPYAAVDSIAKLIPTQLKITLGQAIEKEPELKRIIQEDQKIAELFEIAKILEGLTRQASTHAAGVVISPRPLDEFVPLYKSSEQKGGSKSGEEILTQYAMDDIQSIGLLKMDLLGLKTLTVIQNTIERIKQNREVELDLDNIPMNDSATYKLFSEANTVGVFQLESSGMRDLLRNIKPNLFEDLIALIALYRPGPMQSGMNDDFVKAKHGKRKVRYELPILKPILENTYGVILYQEQVMKIANEVAGFSLAEADILRSAMGKKKYELMTRQREKFIEGAKRKGFDSAKAEKIFDLMAKFAGYGFNKSHSTAYALIAYRTAYLKVHYPVEFMAALLSSEMDNTDKIVKNIADCREMEIEILPPDINESFSDFTIKGNSIRFGLAAIKNVGVQVIESIIRTRNEIKLFKSLFDFCVNVDLRVVNKRVVESLILSGAFDRLGGNRHQMVLALDLFLERAQKIQKEKQSNQVSLFGHFDSDESPEINSCPLPDSPEWPEHELLSKEKEILGFYLTGHPLARYASIIERVSNCDCGSLSQKNNSSNGEAEENFNQTEESPKVNKREGEAVNIGGLIKDFKKIFNKNNEEMAFLNLEDLNGVIEVVIFSDIYKKYSSLLEKDTPVLVKGKVSYRNHAPKILAEKIIPLEKAEEELTSRILIDFTANGLSKELLFSLKELLIREKGKCSVTLKVATSENLLATIDLDQEIKISPCKEILQEIEKLTGEGTVHCLIQ</sequence>
<evidence type="ECO:0000256" key="9">
    <source>
        <dbReference type="SAM" id="MobiDB-lite"/>
    </source>
</evidence>
<dbReference type="InterPro" id="IPR004805">
    <property type="entry name" value="DnaE2/DnaE/PolC"/>
</dbReference>
<dbReference type="InterPro" id="IPR004013">
    <property type="entry name" value="PHP_dom"/>
</dbReference>
<evidence type="ECO:0000256" key="8">
    <source>
        <dbReference type="ARBA" id="ARBA00049244"/>
    </source>
</evidence>
<dbReference type="InterPro" id="IPR012340">
    <property type="entry name" value="NA-bd_OB-fold"/>
</dbReference>
<dbReference type="Gene3D" id="1.10.150.870">
    <property type="match status" value="1"/>
</dbReference>
<dbReference type="Pfam" id="PF02811">
    <property type="entry name" value="PHP"/>
    <property type="match status" value="1"/>
</dbReference>
<feature type="compositionally biased region" description="Polar residues" evidence="9">
    <location>
        <begin position="995"/>
        <end position="1014"/>
    </location>
</feature>
<dbReference type="GO" id="GO:0008408">
    <property type="term" value="F:3'-5' exonuclease activity"/>
    <property type="evidence" value="ECO:0007669"/>
    <property type="project" value="InterPro"/>
</dbReference>
<dbReference type="PANTHER" id="PTHR32294">
    <property type="entry name" value="DNA POLYMERASE III SUBUNIT ALPHA"/>
    <property type="match status" value="1"/>
</dbReference>
<dbReference type="GO" id="GO:0006260">
    <property type="term" value="P:DNA replication"/>
    <property type="evidence" value="ECO:0007669"/>
    <property type="project" value="UniProtKB-KW"/>
</dbReference>
<dbReference type="Gene3D" id="2.40.50.140">
    <property type="entry name" value="Nucleic acid-binding proteins"/>
    <property type="match status" value="1"/>
</dbReference>
<dbReference type="Gene3D" id="3.20.20.140">
    <property type="entry name" value="Metal-dependent hydrolases"/>
    <property type="match status" value="1"/>
</dbReference>
<dbReference type="GO" id="GO:0005737">
    <property type="term" value="C:cytoplasm"/>
    <property type="evidence" value="ECO:0007669"/>
    <property type="project" value="UniProtKB-SubCell"/>
</dbReference>
<protein>
    <recommendedName>
        <fullName evidence="3">DNA polymerase III subunit alpha</fullName>
        <ecNumber evidence="2">2.7.7.7</ecNumber>
    </recommendedName>
</protein>
<dbReference type="AlphaFoldDB" id="A0A1F7RNY7"/>
<dbReference type="InterPro" id="IPR029460">
    <property type="entry name" value="DNAPol_HHH"/>
</dbReference>
<dbReference type="Pfam" id="PF14579">
    <property type="entry name" value="HHH_6"/>
    <property type="match status" value="1"/>
</dbReference>
<evidence type="ECO:0000256" key="6">
    <source>
        <dbReference type="ARBA" id="ARBA00022705"/>
    </source>
</evidence>
<dbReference type="CDD" id="cd12113">
    <property type="entry name" value="PHP_PolIIIA_DnaE3"/>
    <property type="match status" value="1"/>
</dbReference>
<evidence type="ECO:0000256" key="3">
    <source>
        <dbReference type="ARBA" id="ARBA00019114"/>
    </source>
</evidence>
<dbReference type="SUPFAM" id="SSF89550">
    <property type="entry name" value="PHP domain-like"/>
    <property type="match status" value="1"/>
</dbReference>
<evidence type="ECO:0000256" key="2">
    <source>
        <dbReference type="ARBA" id="ARBA00012417"/>
    </source>
</evidence>
<dbReference type="NCBIfam" id="TIGR00594">
    <property type="entry name" value="polc"/>
    <property type="match status" value="1"/>
</dbReference>
<dbReference type="PANTHER" id="PTHR32294:SF0">
    <property type="entry name" value="DNA POLYMERASE III SUBUNIT ALPHA"/>
    <property type="match status" value="1"/>
</dbReference>
<organism evidence="11 12">
    <name type="scientific">Candidatus Schekmanbacteria bacterium GWA2_38_11</name>
    <dbReference type="NCBI Taxonomy" id="1817876"/>
    <lineage>
        <taxon>Bacteria</taxon>
        <taxon>Candidatus Schekmaniibacteriota</taxon>
    </lineage>
</organism>
<evidence type="ECO:0000256" key="5">
    <source>
        <dbReference type="ARBA" id="ARBA00022695"/>
    </source>
</evidence>
<feature type="domain" description="Polymerase/histidinol phosphatase N-terminal" evidence="10">
    <location>
        <begin position="7"/>
        <end position="74"/>
    </location>
</feature>
<gene>
    <name evidence="11" type="ORF">A2042_01515</name>
</gene>
<evidence type="ECO:0000259" key="10">
    <source>
        <dbReference type="SMART" id="SM00481"/>
    </source>
</evidence>
<evidence type="ECO:0000313" key="11">
    <source>
        <dbReference type="EMBL" id="OGL43269.1"/>
    </source>
</evidence>
<evidence type="ECO:0000256" key="7">
    <source>
        <dbReference type="ARBA" id="ARBA00022932"/>
    </source>
</evidence>
<evidence type="ECO:0000256" key="1">
    <source>
        <dbReference type="ARBA" id="ARBA00004496"/>
    </source>
</evidence>
<comment type="caution">
    <text evidence="11">The sequence shown here is derived from an EMBL/GenBank/DDBJ whole genome shotgun (WGS) entry which is preliminary data.</text>
</comment>
<dbReference type="InterPro" id="IPR003141">
    <property type="entry name" value="Pol/His_phosphatase_N"/>
</dbReference>
<dbReference type="GO" id="GO:0003676">
    <property type="term" value="F:nucleic acid binding"/>
    <property type="evidence" value="ECO:0007669"/>
    <property type="project" value="InterPro"/>
</dbReference>
<comment type="subcellular location">
    <subcellularLocation>
        <location evidence="1">Cytoplasm</location>
    </subcellularLocation>
</comment>
<accession>A0A1F7RNY7</accession>
<dbReference type="InterPro" id="IPR004365">
    <property type="entry name" value="NA-bd_OB_tRNA"/>
</dbReference>
<dbReference type="Gene3D" id="1.10.10.1600">
    <property type="entry name" value="Bacterial DNA polymerase III alpha subunit, thumb domain"/>
    <property type="match status" value="1"/>
</dbReference>
<dbReference type="GO" id="GO:0003887">
    <property type="term" value="F:DNA-directed DNA polymerase activity"/>
    <property type="evidence" value="ECO:0007669"/>
    <property type="project" value="UniProtKB-KW"/>
</dbReference>
<dbReference type="Pfam" id="PF07733">
    <property type="entry name" value="DNA_pol3_alpha"/>
    <property type="match status" value="1"/>
</dbReference>
<dbReference type="SMART" id="SM00481">
    <property type="entry name" value="POLIIIAc"/>
    <property type="match status" value="1"/>
</dbReference>
<dbReference type="Proteomes" id="UP000178526">
    <property type="component" value="Unassembled WGS sequence"/>
</dbReference>
<dbReference type="CDD" id="cd04485">
    <property type="entry name" value="DnaE_OBF"/>
    <property type="match status" value="1"/>
</dbReference>